<dbReference type="RefSeq" id="WP_271171657.1">
    <property type="nucleotide sequence ID" value="NZ_BSEJ01000001.1"/>
</dbReference>
<proteinExistence type="predicted"/>
<name>A0A9W6LUV2_9MICO</name>
<dbReference type="AlphaFoldDB" id="A0A9W6LUV2"/>
<comment type="caution">
    <text evidence="1">The sequence shown here is derived from an EMBL/GenBank/DDBJ whole genome shotgun (WGS) entry which is preliminary data.</text>
</comment>
<dbReference type="EMBL" id="BSEJ01000001">
    <property type="protein sequence ID" value="GLJ59919.1"/>
    <property type="molecule type" value="Genomic_DNA"/>
</dbReference>
<reference evidence="1" key="2">
    <citation type="submission" date="2023-01" db="EMBL/GenBank/DDBJ databases">
        <authorList>
            <person name="Sun Q."/>
            <person name="Evtushenko L."/>
        </authorList>
    </citation>
    <scope>NUCLEOTIDE SEQUENCE</scope>
    <source>
        <strain evidence="1">VKM Ac-1020</strain>
    </source>
</reference>
<organism evidence="1 2">
    <name type="scientific">Microbacterium barkeri</name>
    <dbReference type="NCBI Taxonomy" id="33917"/>
    <lineage>
        <taxon>Bacteria</taxon>
        <taxon>Bacillati</taxon>
        <taxon>Actinomycetota</taxon>
        <taxon>Actinomycetes</taxon>
        <taxon>Micrococcales</taxon>
        <taxon>Microbacteriaceae</taxon>
        <taxon>Microbacterium</taxon>
    </lineage>
</organism>
<reference evidence="1" key="1">
    <citation type="journal article" date="2014" name="Int. J. Syst. Evol. Microbiol.">
        <title>Complete genome sequence of Corynebacterium casei LMG S-19264T (=DSM 44701T), isolated from a smear-ripened cheese.</title>
        <authorList>
            <consortium name="US DOE Joint Genome Institute (JGI-PGF)"/>
            <person name="Walter F."/>
            <person name="Albersmeier A."/>
            <person name="Kalinowski J."/>
            <person name="Ruckert C."/>
        </authorList>
    </citation>
    <scope>NUCLEOTIDE SEQUENCE</scope>
    <source>
        <strain evidence="1">VKM Ac-1020</strain>
    </source>
</reference>
<protein>
    <submittedName>
        <fullName evidence="1">Uncharacterized protein</fullName>
    </submittedName>
</protein>
<accession>A0A9W6LUV2</accession>
<sequence length="81" mass="8874">MSTVIEVEGETFQVDTREQPGGQRCVDFRWLTGPADGTYGFTVSGLPLDRIEEEAARFVRAFFAEDGIGPADFPDFVAGRA</sequence>
<dbReference type="Proteomes" id="UP001142462">
    <property type="component" value="Unassembled WGS sequence"/>
</dbReference>
<gene>
    <name evidence="1" type="ORF">GCM10017576_00480</name>
</gene>
<evidence type="ECO:0000313" key="1">
    <source>
        <dbReference type="EMBL" id="GLJ59919.1"/>
    </source>
</evidence>
<keyword evidence="2" id="KW-1185">Reference proteome</keyword>
<evidence type="ECO:0000313" key="2">
    <source>
        <dbReference type="Proteomes" id="UP001142462"/>
    </source>
</evidence>